<dbReference type="GO" id="GO:0016740">
    <property type="term" value="F:transferase activity"/>
    <property type="evidence" value="ECO:0007669"/>
    <property type="project" value="UniProtKB-KW"/>
</dbReference>
<proteinExistence type="predicted"/>
<evidence type="ECO:0000313" key="2">
    <source>
        <dbReference type="EMBL" id="HGM07591.1"/>
    </source>
</evidence>
<dbReference type="InterPro" id="IPR005835">
    <property type="entry name" value="NTP_transferase_dom"/>
</dbReference>
<comment type="caution">
    <text evidence="2">The sequence shown here is derived from an EMBL/GenBank/DDBJ whole genome shotgun (WGS) entry which is preliminary data.</text>
</comment>
<organism evidence="2">
    <name type="scientific">Ignisphaera aggregans</name>
    <dbReference type="NCBI Taxonomy" id="334771"/>
    <lineage>
        <taxon>Archaea</taxon>
        <taxon>Thermoproteota</taxon>
        <taxon>Thermoprotei</taxon>
        <taxon>Desulfurococcales</taxon>
        <taxon>Desulfurococcaceae</taxon>
        <taxon>Ignisphaera</taxon>
    </lineage>
</organism>
<protein>
    <submittedName>
        <fullName evidence="2">Nucleotidyltransferase family protein</fullName>
    </submittedName>
</protein>
<dbReference type="Gene3D" id="3.90.550.10">
    <property type="entry name" value="Spore Coat Polysaccharide Biosynthesis Protein SpsA, Chain A"/>
    <property type="match status" value="1"/>
</dbReference>
<dbReference type="PANTHER" id="PTHR22572">
    <property type="entry name" value="SUGAR-1-PHOSPHATE GUANYL TRANSFERASE"/>
    <property type="match status" value="1"/>
</dbReference>
<keyword evidence="2" id="KW-0808">Transferase</keyword>
<dbReference type="CDD" id="cd04181">
    <property type="entry name" value="NTP_transferase"/>
    <property type="match status" value="1"/>
</dbReference>
<dbReference type="AlphaFoldDB" id="A0A7C4H322"/>
<dbReference type="InterPro" id="IPR029044">
    <property type="entry name" value="Nucleotide-diphossugar_trans"/>
</dbReference>
<feature type="domain" description="Nucleotidyl transferase" evidence="1">
    <location>
        <begin position="8"/>
        <end position="231"/>
    </location>
</feature>
<gene>
    <name evidence="2" type="ORF">ENU31_04195</name>
</gene>
<name>A0A7C4H322_9CREN</name>
<dbReference type="Pfam" id="PF00483">
    <property type="entry name" value="NTP_transferase"/>
    <property type="match status" value="1"/>
</dbReference>
<evidence type="ECO:0000259" key="1">
    <source>
        <dbReference type="Pfam" id="PF00483"/>
    </source>
</evidence>
<dbReference type="InterPro" id="IPR050486">
    <property type="entry name" value="Mannose-1P_guanyltransferase"/>
</dbReference>
<dbReference type="EMBL" id="DTCA01000126">
    <property type="protein sequence ID" value="HGM07591.1"/>
    <property type="molecule type" value="Genomic_DNA"/>
</dbReference>
<accession>A0A7C4H322</accession>
<sequence>MTKVVAAIPAGGEGTRLRPYTEVIPKPMIPIGIEEKPVLEYIIKWLKKFGINDIVLLVGYRWKQIRNYFGDGSRFGVSIRYSIDNDNYRGTGGALLNAFKNGFLDGDIVLVWYGDIIAPIDVSSLIVKHIERKADVVIVLANRYKVPVGVAKVDKDRVIGFEEKPWINLYVSLAILTITPQLLRYTENHLGTSFDIMGDLIPWMVNKGFNVIAYEYHGAWYDIGGIEQYKKLCLDDVKIFIQE</sequence>
<dbReference type="SUPFAM" id="SSF53448">
    <property type="entry name" value="Nucleotide-diphospho-sugar transferases"/>
    <property type="match status" value="1"/>
</dbReference>
<reference evidence="2" key="1">
    <citation type="journal article" date="2020" name="mSystems">
        <title>Genome- and Community-Level Interaction Insights into Carbon Utilization and Element Cycling Functions of Hydrothermarchaeota in Hydrothermal Sediment.</title>
        <authorList>
            <person name="Zhou Z."/>
            <person name="Liu Y."/>
            <person name="Xu W."/>
            <person name="Pan J."/>
            <person name="Luo Z.H."/>
            <person name="Li M."/>
        </authorList>
    </citation>
    <scope>NUCLEOTIDE SEQUENCE [LARGE SCALE GENOMIC DNA]</scope>
    <source>
        <strain evidence="2">SpSt-658</strain>
    </source>
</reference>